<organism evidence="1 2">
    <name type="scientific">Clostridium aciditolerans</name>
    <dbReference type="NCBI Taxonomy" id="339861"/>
    <lineage>
        <taxon>Bacteria</taxon>
        <taxon>Bacillati</taxon>
        <taxon>Bacillota</taxon>
        <taxon>Clostridia</taxon>
        <taxon>Eubacteriales</taxon>
        <taxon>Clostridiaceae</taxon>
        <taxon>Clostridium</taxon>
    </lineage>
</organism>
<dbReference type="EMBL" id="JAEEGB010000035">
    <property type="protein sequence ID" value="MBI6874868.1"/>
    <property type="molecule type" value="Genomic_DNA"/>
</dbReference>
<protein>
    <submittedName>
        <fullName evidence="1">Uncharacterized protein</fullName>
    </submittedName>
</protein>
<comment type="caution">
    <text evidence="1">The sequence shown here is derived from an EMBL/GenBank/DDBJ whole genome shotgun (WGS) entry which is preliminary data.</text>
</comment>
<accession>A0A934I219</accession>
<evidence type="ECO:0000313" key="2">
    <source>
        <dbReference type="Proteomes" id="UP000622687"/>
    </source>
</evidence>
<gene>
    <name evidence="1" type="ORF">I6U51_19535</name>
</gene>
<keyword evidence="2" id="KW-1185">Reference proteome</keyword>
<dbReference type="Proteomes" id="UP000622687">
    <property type="component" value="Unassembled WGS sequence"/>
</dbReference>
<dbReference type="AlphaFoldDB" id="A0A934I219"/>
<dbReference type="RefSeq" id="WP_211144243.1">
    <property type="nucleotide sequence ID" value="NZ_JAEEGB010000035.1"/>
</dbReference>
<proteinExistence type="predicted"/>
<reference evidence="1" key="1">
    <citation type="submission" date="2020-12" db="EMBL/GenBank/DDBJ databases">
        <title>Clostridium thailandense sp. nov., a novel acetogenic bacterium isolated from peat land soil in Thailand.</title>
        <authorList>
            <person name="Chaikitkaew S."/>
            <person name="Birkeland N.K."/>
        </authorList>
    </citation>
    <scope>NUCLEOTIDE SEQUENCE</scope>
    <source>
        <strain evidence="1">DSM 17425</strain>
    </source>
</reference>
<name>A0A934I219_9CLOT</name>
<sequence>MNTIGMEIFKILKEKRSLEEWNIPHRRWFGEWRIEFKEEYRVLNKMLDEIKDKYTI</sequence>
<evidence type="ECO:0000313" key="1">
    <source>
        <dbReference type="EMBL" id="MBI6874868.1"/>
    </source>
</evidence>